<dbReference type="RefSeq" id="WP_012735304.1">
    <property type="nucleotide sequence ID" value="NZ_CP021159.1"/>
</dbReference>
<evidence type="ECO:0000313" key="4">
    <source>
        <dbReference type="Proteomes" id="UP001056386"/>
    </source>
</evidence>
<keyword evidence="4" id="KW-1185">Reference proteome</keyword>
<evidence type="ECO:0000313" key="1">
    <source>
        <dbReference type="EMBL" id="QPQ94907.1"/>
    </source>
</evidence>
<dbReference type="EMBL" id="CP099585">
    <property type="protein sequence ID" value="USS44277.1"/>
    <property type="molecule type" value="Genomic_DNA"/>
</dbReference>
<reference evidence="1 3" key="1">
    <citation type="submission" date="2020-12" db="EMBL/GenBank/DDBJ databases">
        <title>FDA dAtabase for Regulatory Grade micrObial Sequences (FDA-ARGOS): Supporting development and validation of Infectious Disease Dx tests.</title>
        <authorList>
            <person name="Minogue T."/>
            <person name="Wolcott M."/>
            <person name="Wasieloski L."/>
            <person name="Aguilar W."/>
            <person name="Moore D."/>
            <person name="Jaissle J."/>
            <person name="Tallon L."/>
            <person name="Sadzewicz L."/>
            <person name="Zhao X."/>
            <person name="Boylan J."/>
            <person name="Ott S."/>
            <person name="Bowen H."/>
            <person name="Vavikolanu K."/>
            <person name="Mehta A."/>
            <person name="Aluvathingal J."/>
            <person name="Nadendla S."/>
            <person name="Yan Y."/>
            <person name="Sichtig H."/>
        </authorList>
    </citation>
    <scope>NUCLEOTIDE SEQUENCE [LARGE SCALE GENOMIC DNA]</scope>
    <source>
        <strain evidence="1 3">FDAARGOS_949</strain>
        <plasmid evidence="1 3">unnamed2</plasmid>
    </source>
</reference>
<keyword evidence="1" id="KW-0614">Plasmid</keyword>
<gene>
    <name evidence="1" type="ORF">I6H06_29660</name>
    <name evidence="2" type="ORF">NFI99_13395</name>
</gene>
<dbReference type="EMBL" id="CP065603">
    <property type="protein sequence ID" value="QPQ94907.1"/>
    <property type="molecule type" value="Genomic_DNA"/>
</dbReference>
<evidence type="ECO:0000313" key="2">
    <source>
        <dbReference type="EMBL" id="USS44277.1"/>
    </source>
</evidence>
<dbReference type="GeneID" id="45693401"/>
<geneLocation type="plasmid" evidence="3 4">
    <name>unnamed2</name>
</geneLocation>
<accession>A0AAP9Y7J2</accession>
<reference evidence="2" key="2">
    <citation type="submission" date="2022-06" db="EMBL/GenBank/DDBJ databases">
        <title>Draft genome sequence of Burkholderia glumae strain GR20004 isolated from rice panicle showing bacterial panicle blight.</title>
        <authorList>
            <person name="Choi S.Y."/>
            <person name="Lee Y.H."/>
        </authorList>
    </citation>
    <scope>NUCLEOTIDE SEQUENCE</scope>
    <source>
        <strain evidence="2">GR20004</strain>
        <plasmid evidence="2">unnamed2</plasmid>
    </source>
</reference>
<proteinExistence type="predicted"/>
<protein>
    <submittedName>
        <fullName evidence="1">Uncharacterized protein</fullName>
    </submittedName>
</protein>
<sequence length="91" mass="9936">MNNHAPIRYIDGIAEGFLAVPLAVESAAPVIAVYHADDACDLAFTLPSLEWSACQINIVIKVYEKAYAGGERYGEAKTKRAMREFIGCLCN</sequence>
<organism evidence="1 3">
    <name type="scientific">Burkholderia glumae</name>
    <name type="common">Pseudomonas glumae</name>
    <dbReference type="NCBI Taxonomy" id="337"/>
    <lineage>
        <taxon>Bacteria</taxon>
        <taxon>Pseudomonadati</taxon>
        <taxon>Pseudomonadota</taxon>
        <taxon>Betaproteobacteria</taxon>
        <taxon>Burkholderiales</taxon>
        <taxon>Burkholderiaceae</taxon>
        <taxon>Burkholderia</taxon>
    </lineage>
</organism>
<dbReference type="Proteomes" id="UP000594892">
    <property type="component" value="Plasmid unnamed2"/>
</dbReference>
<evidence type="ECO:0000313" key="3">
    <source>
        <dbReference type="Proteomes" id="UP000594892"/>
    </source>
</evidence>
<name>A0AAP9Y7J2_BURGL</name>
<dbReference type="Proteomes" id="UP001056386">
    <property type="component" value="Plasmid unnamed2"/>
</dbReference>
<dbReference type="AlphaFoldDB" id="A0AAP9Y7J2"/>